<protein>
    <recommendedName>
        <fullName evidence="4">E1 ubiquitin-activating enzyme</fullName>
        <ecNumber evidence="4">6.2.1.45</ecNumber>
    </recommendedName>
</protein>
<keyword evidence="7 10" id="KW-0833">Ubl conjugation pathway</keyword>
<feature type="domain" description="Ubiquitin-activating enzyme E1 C-terminal" evidence="12">
    <location>
        <begin position="1020"/>
        <end position="1141"/>
    </location>
</feature>
<dbReference type="AlphaFoldDB" id="A0AA39HC34"/>
<evidence type="ECO:0000256" key="5">
    <source>
        <dbReference type="ARBA" id="ARBA00022598"/>
    </source>
</evidence>
<dbReference type="CDD" id="cd01490">
    <property type="entry name" value="Ube1_repeat2"/>
    <property type="match status" value="1"/>
</dbReference>
<dbReference type="PRINTS" id="PR01849">
    <property type="entry name" value="UBIQUITINACT"/>
</dbReference>
<evidence type="ECO:0000256" key="6">
    <source>
        <dbReference type="ARBA" id="ARBA00022741"/>
    </source>
</evidence>
<comment type="caution">
    <text evidence="13">The sequence shown here is derived from an EMBL/GenBank/DDBJ whole genome shotgun (WGS) entry which is preliminary data.</text>
</comment>
<accession>A0AA39HC34</accession>
<dbReference type="InterPro" id="IPR000594">
    <property type="entry name" value="ThiF_NAD_FAD-bd"/>
</dbReference>
<dbReference type="Gene3D" id="3.10.290.60">
    <property type="entry name" value="Ubiquitin-activating enzyme E1, UFD domain"/>
    <property type="match status" value="1"/>
</dbReference>
<evidence type="ECO:0000259" key="12">
    <source>
        <dbReference type="SMART" id="SM00985"/>
    </source>
</evidence>
<evidence type="ECO:0000256" key="1">
    <source>
        <dbReference type="ARBA" id="ARBA00000488"/>
    </source>
</evidence>
<feature type="compositionally biased region" description="Polar residues" evidence="11">
    <location>
        <begin position="140"/>
        <end position="158"/>
    </location>
</feature>
<dbReference type="Gene3D" id="3.40.50.720">
    <property type="entry name" value="NAD(P)-binding Rossmann-like Domain"/>
    <property type="match status" value="1"/>
</dbReference>
<dbReference type="InterPro" id="IPR018075">
    <property type="entry name" value="UBQ-activ_enz_E1"/>
</dbReference>
<dbReference type="GO" id="GO:0005737">
    <property type="term" value="C:cytoplasm"/>
    <property type="evidence" value="ECO:0007669"/>
    <property type="project" value="TreeGrafter"/>
</dbReference>
<dbReference type="InterPro" id="IPR042449">
    <property type="entry name" value="Ub-E1_IAD_1"/>
</dbReference>
<dbReference type="NCBIfam" id="TIGR01408">
    <property type="entry name" value="Ube1"/>
    <property type="match status" value="1"/>
</dbReference>
<organism evidence="13 14">
    <name type="scientific">Steinernema hermaphroditum</name>
    <dbReference type="NCBI Taxonomy" id="289476"/>
    <lineage>
        <taxon>Eukaryota</taxon>
        <taxon>Metazoa</taxon>
        <taxon>Ecdysozoa</taxon>
        <taxon>Nematoda</taxon>
        <taxon>Chromadorea</taxon>
        <taxon>Rhabditida</taxon>
        <taxon>Tylenchina</taxon>
        <taxon>Panagrolaimomorpha</taxon>
        <taxon>Strongyloidoidea</taxon>
        <taxon>Steinernematidae</taxon>
        <taxon>Steinernema</taxon>
    </lineage>
</organism>
<dbReference type="InterPro" id="IPR018965">
    <property type="entry name" value="Ub-activating_enz_E1_C"/>
</dbReference>
<dbReference type="InterPro" id="IPR035985">
    <property type="entry name" value="Ubiquitin-activating_enz"/>
</dbReference>
<dbReference type="Proteomes" id="UP001175271">
    <property type="component" value="Unassembled WGS sequence"/>
</dbReference>
<comment type="similarity">
    <text evidence="3 10">Belongs to the ubiquitin-activating E1 family.</text>
</comment>
<dbReference type="GO" id="GO:0016925">
    <property type="term" value="P:protein sumoylation"/>
    <property type="evidence" value="ECO:0007669"/>
    <property type="project" value="TreeGrafter"/>
</dbReference>
<dbReference type="GO" id="GO:0005524">
    <property type="term" value="F:ATP binding"/>
    <property type="evidence" value="ECO:0007669"/>
    <property type="project" value="UniProtKB-KW"/>
</dbReference>
<keyword evidence="14" id="KW-1185">Reference proteome</keyword>
<dbReference type="FunFam" id="3.40.50.720:FF:000015">
    <property type="entry name" value="Ubiquitin-activating enzyme E1 1"/>
    <property type="match status" value="1"/>
</dbReference>
<keyword evidence="6 10" id="KW-0547">Nucleotide-binding</keyword>
<comment type="pathway">
    <text evidence="2">Protein modification; protein ubiquitination.</text>
</comment>
<dbReference type="Pfam" id="PF09358">
    <property type="entry name" value="E1_UFD"/>
    <property type="match status" value="1"/>
</dbReference>
<evidence type="ECO:0000256" key="4">
    <source>
        <dbReference type="ARBA" id="ARBA00012990"/>
    </source>
</evidence>
<dbReference type="SMART" id="SM00985">
    <property type="entry name" value="UBA_e1_C"/>
    <property type="match status" value="1"/>
</dbReference>
<dbReference type="SUPFAM" id="SSF69572">
    <property type="entry name" value="Activating enzymes of the ubiquitin-like proteins"/>
    <property type="match status" value="2"/>
</dbReference>
<evidence type="ECO:0000256" key="3">
    <source>
        <dbReference type="ARBA" id="ARBA00005673"/>
    </source>
</evidence>
<dbReference type="PANTHER" id="PTHR10953">
    <property type="entry name" value="UBIQUITIN-ACTIVATING ENZYME E1"/>
    <property type="match status" value="1"/>
</dbReference>
<dbReference type="InterPro" id="IPR042063">
    <property type="entry name" value="Ubi_acti_E1_SCCH"/>
</dbReference>
<feature type="region of interest" description="Disordered" evidence="11">
    <location>
        <begin position="1169"/>
        <end position="1200"/>
    </location>
</feature>
<evidence type="ECO:0000256" key="8">
    <source>
        <dbReference type="ARBA" id="ARBA00022840"/>
    </source>
</evidence>
<dbReference type="PANTHER" id="PTHR10953:SF4">
    <property type="entry name" value="UBIQUITIN-ACTIVATING ENZYME E1 C-TERMINAL DOMAIN-CONTAINING PROTEIN"/>
    <property type="match status" value="1"/>
</dbReference>
<evidence type="ECO:0000256" key="9">
    <source>
        <dbReference type="PROSITE-ProRule" id="PRU10132"/>
    </source>
</evidence>
<evidence type="ECO:0000313" key="14">
    <source>
        <dbReference type="Proteomes" id="UP001175271"/>
    </source>
</evidence>
<dbReference type="Pfam" id="PF00899">
    <property type="entry name" value="ThiF"/>
    <property type="match status" value="2"/>
</dbReference>
<feature type="compositionally biased region" description="Basic and acidic residues" evidence="11">
    <location>
        <begin position="1175"/>
        <end position="1200"/>
    </location>
</feature>
<name>A0AA39HC34_9BILA</name>
<dbReference type="GO" id="GO:0019948">
    <property type="term" value="F:SUMO activating enzyme activity"/>
    <property type="evidence" value="ECO:0007669"/>
    <property type="project" value="TreeGrafter"/>
</dbReference>
<proteinExistence type="inferred from homology"/>
<keyword evidence="5 10" id="KW-0436">Ligase</keyword>
<evidence type="ECO:0000256" key="2">
    <source>
        <dbReference type="ARBA" id="ARBA00004906"/>
    </source>
</evidence>
<dbReference type="InterPro" id="IPR042302">
    <property type="entry name" value="E1_FCCH_sf"/>
</dbReference>
<dbReference type="Gene3D" id="2.40.30.180">
    <property type="entry name" value="Ubiquitin-activating enzyme E1, FCCH domain"/>
    <property type="match status" value="1"/>
</dbReference>
<dbReference type="GO" id="GO:0004839">
    <property type="term" value="F:ubiquitin activating enzyme activity"/>
    <property type="evidence" value="ECO:0007669"/>
    <property type="project" value="UniProtKB-EC"/>
</dbReference>
<dbReference type="InterPro" id="IPR038252">
    <property type="entry name" value="UBA_E1_C_sf"/>
</dbReference>
<reference evidence="13" key="1">
    <citation type="submission" date="2023-06" db="EMBL/GenBank/DDBJ databases">
        <title>Genomic analysis of the entomopathogenic nematode Steinernema hermaphroditum.</title>
        <authorList>
            <person name="Schwarz E.M."/>
            <person name="Heppert J.K."/>
            <person name="Baniya A."/>
            <person name="Schwartz H.T."/>
            <person name="Tan C.-H."/>
            <person name="Antoshechkin I."/>
            <person name="Sternberg P.W."/>
            <person name="Goodrich-Blair H."/>
            <person name="Dillman A.R."/>
        </authorList>
    </citation>
    <scope>NUCLEOTIDE SEQUENCE</scope>
    <source>
        <strain evidence="13">PS9179</strain>
        <tissue evidence="13">Whole animal</tissue>
    </source>
</reference>
<evidence type="ECO:0000256" key="10">
    <source>
        <dbReference type="RuleBase" id="RU000519"/>
    </source>
</evidence>
<comment type="catalytic activity">
    <reaction evidence="1">
        <text>ATP + ubiquitin + [E1 ubiquitin-activating enzyme]-L-cysteine = AMP + diphosphate + S-ubiquitinyl-[E1 ubiquitin-activating enzyme]-L-cysteine.</text>
        <dbReference type="EC" id="6.2.1.45"/>
    </reaction>
</comment>
<dbReference type="Pfam" id="PF10585">
    <property type="entry name" value="UBA_E1_SCCH"/>
    <property type="match status" value="1"/>
</dbReference>
<evidence type="ECO:0000313" key="13">
    <source>
        <dbReference type="EMBL" id="KAK0403087.1"/>
    </source>
</evidence>
<dbReference type="InterPro" id="IPR033127">
    <property type="entry name" value="UBQ-activ_enz_E1_Cys_AS"/>
</dbReference>
<dbReference type="InterPro" id="IPR019572">
    <property type="entry name" value="UBA_E1_SCCH"/>
</dbReference>
<dbReference type="EMBL" id="JAUCMV010000004">
    <property type="protein sequence ID" value="KAK0403087.1"/>
    <property type="molecule type" value="Genomic_DNA"/>
</dbReference>
<dbReference type="FunFam" id="1.10.10.2660:FF:000001">
    <property type="entry name" value="Ubiquitin-activating enzyme E1 1"/>
    <property type="match status" value="1"/>
</dbReference>
<dbReference type="PROSITE" id="PS00865">
    <property type="entry name" value="UBIQUITIN_ACTIVAT_2"/>
    <property type="match status" value="1"/>
</dbReference>
<keyword evidence="8 10" id="KW-0067">ATP-binding</keyword>
<dbReference type="FunFam" id="3.50.50.80:FF:000001">
    <property type="entry name" value="ubiquitin-like modifier-activating enzyme 1"/>
    <property type="match status" value="1"/>
</dbReference>
<dbReference type="Gene3D" id="3.50.50.80">
    <property type="entry name" value="Ubiquitin-activating enzyme E1, inactive adenylation domain, subdomain 1"/>
    <property type="match status" value="1"/>
</dbReference>
<sequence>MEQEALTDFDHFKSLHKLLRPFTALVACREEVTGRTSYLHLKGAQNKEIILVFYDDKLSKLEEALIGYTITIYDFAIQGPVHSGGPLRLVFLNDSNYKITPSTILSDVTAYLLHSSIWYSLRAHTFGSSDLPIPMDTSAPVDQQSKQGNPQKDAQNSDDVLDTNLYSRQIYALGESAMMHLRKSSVLISGMGAVGVEIAKNLILGGVRRVTIQDTKNATYTDLSAQYYLGEKDIGTNRAASSLASLAELNDSVEVSLSTDPLTEEFVSGFELIILTDAPLEQQFLVNSWTRSKGRSLLVADARGLFSYIAVDVGKAFRIDDKNGEQCQEGHVEIINKENGDITLIENASHNLEDGDYVTFSEVKGMTELNGCQPIKVTVKKPHIFTVGDALKNFADHIEGGRFRQVKMPIHVDYPTLKEGHENPEFVLWDMGKWDYGEQLHELWAALYAFEGKHGRSPIPRNAGDVELLRQELRGKATIAEDLLKNFSYQARGNLVAVASVVGGIASQEAMKIITHHMTPLKQFMYLDHIEALPAPGTGYDADKLTETDCVPRNSRYDGQATVFGWKYQEELMKQKWFIVGAGAIGCELLKNFAMMGVGCDPNGEGKLKITDMDQIEISNLNRQFLFRRGDVGSKKSVCAARSAKNFNPDLNIEALSERVCDETEHVFNDDFFNELNGVANALDNVEARRYMDRRCVYYQLPLLESGTQGTKGNTQVVFPHLTESYGSSMDPPEKDIPLCTLKSFPYEIQHTIQWARDCFEGLFSNGAATANQYLSNRDGLSDRMKNMASGQKIEMLDTIRKALITERSETAVDCIKWARLLFESNYHNSIAQLLFSIPPNQVTSEGVKFWSGTKRCPHVLTFNADQDEHFHYVYAASILRAEQYGITPILDKEAFLKVLNAVEVPAFKPSSEDSDETIARLTEDLAAITEAQSRPLVPIDFEKDDDSNHHMEFITAASNLRAENYNIEPADMMKTKKIAGRIIPALATTTATVSGLVSVELYKMIDVDGQLPKISRDRFKNAFINLALPFFGLSEPMPAPSKKYNDQQFTLWDRLDLSGPMTLENVVKAVQEMTHMNVSMLSAGPSLIYADFMPGPYAKRKNLNIKEVIEQVTKKSVPNHKRAIVLEATMEEEDDEIPYIPNSSLFAHFATVNILISSLKTAPSQCVFQSSPMDNRRSDSLEGEPEEHHSEAHHQHPHHVKDVAHDPHAFIPFPGHIPPGATASAFVRVNAKDPREMRSHLKHDEKNVKIDK</sequence>
<dbReference type="EC" id="6.2.1.45" evidence="4"/>
<dbReference type="Gene3D" id="1.10.10.2660">
    <property type="entry name" value="Ubiquitin-activating enzyme E1, SCCH domain"/>
    <property type="match status" value="1"/>
</dbReference>
<dbReference type="Gene3D" id="3.40.50.12550">
    <property type="entry name" value="Ubiquitin-activating enzyme E1, inactive adenylation domain, subdomain 2"/>
    <property type="match status" value="1"/>
</dbReference>
<evidence type="ECO:0000256" key="11">
    <source>
        <dbReference type="SAM" id="MobiDB-lite"/>
    </source>
</evidence>
<dbReference type="InterPro" id="IPR000011">
    <property type="entry name" value="UBQ/SUMO-activ_enz_E1-like"/>
</dbReference>
<feature type="active site" description="Glycyl thioester intermediate" evidence="9">
    <location>
        <position position="740"/>
    </location>
</feature>
<evidence type="ECO:0000256" key="7">
    <source>
        <dbReference type="ARBA" id="ARBA00022786"/>
    </source>
</evidence>
<dbReference type="GO" id="GO:0031510">
    <property type="term" value="C:SUMO activating enzyme complex"/>
    <property type="evidence" value="ECO:0007669"/>
    <property type="project" value="TreeGrafter"/>
</dbReference>
<gene>
    <name evidence="13" type="ORF">QR680_016712</name>
</gene>
<dbReference type="InterPro" id="IPR045886">
    <property type="entry name" value="ThiF/MoeB/HesA"/>
</dbReference>
<feature type="region of interest" description="Disordered" evidence="11">
    <location>
        <begin position="137"/>
        <end position="159"/>
    </location>
</feature>